<accession>A0A8J4VIZ2</accession>
<organism evidence="1 2">
    <name type="scientific">Castanea mollissima</name>
    <name type="common">Chinese chestnut</name>
    <dbReference type="NCBI Taxonomy" id="60419"/>
    <lineage>
        <taxon>Eukaryota</taxon>
        <taxon>Viridiplantae</taxon>
        <taxon>Streptophyta</taxon>
        <taxon>Embryophyta</taxon>
        <taxon>Tracheophyta</taxon>
        <taxon>Spermatophyta</taxon>
        <taxon>Magnoliopsida</taxon>
        <taxon>eudicotyledons</taxon>
        <taxon>Gunneridae</taxon>
        <taxon>Pentapetalae</taxon>
        <taxon>rosids</taxon>
        <taxon>fabids</taxon>
        <taxon>Fagales</taxon>
        <taxon>Fagaceae</taxon>
        <taxon>Castanea</taxon>
    </lineage>
</organism>
<name>A0A8J4VIZ2_9ROSI</name>
<reference evidence="1" key="1">
    <citation type="submission" date="2020-03" db="EMBL/GenBank/DDBJ databases">
        <title>Castanea mollissima Vanexum genome sequencing.</title>
        <authorList>
            <person name="Staton M."/>
        </authorList>
    </citation>
    <scope>NUCLEOTIDE SEQUENCE</scope>
    <source>
        <tissue evidence="1">Leaf</tissue>
    </source>
</reference>
<sequence>MVLWFVAGGATVEVVVRFVGLAVVDSWWSERGFVKVCWDVSAWVGCFDGARMFQWLELVEVEISGCGFNLGSDRWGVAMGLYSLAMGRWGRWVFSHGS</sequence>
<gene>
    <name evidence="1" type="ORF">CMV_016907</name>
</gene>
<dbReference type="Proteomes" id="UP000737018">
    <property type="component" value="Unassembled WGS sequence"/>
</dbReference>
<evidence type="ECO:0000313" key="2">
    <source>
        <dbReference type="Proteomes" id="UP000737018"/>
    </source>
</evidence>
<dbReference type="EMBL" id="JRKL02002627">
    <property type="protein sequence ID" value="KAF3958150.1"/>
    <property type="molecule type" value="Genomic_DNA"/>
</dbReference>
<keyword evidence="2" id="KW-1185">Reference proteome</keyword>
<dbReference type="AlphaFoldDB" id="A0A8J4VIZ2"/>
<protein>
    <submittedName>
        <fullName evidence="1">Uncharacterized protein</fullName>
    </submittedName>
</protein>
<comment type="caution">
    <text evidence="1">The sequence shown here is derived from an EMBL/GenBank/DDBJ whole genome shotgun (WGS) entry which is preliminary data.</text>
</comment>
<evidence type="ECO:0000313" key="1">
    <source>
        <dbReference type="EMBL" id="KAF3958150.1"/>
    </source>
</evidence>
<proteinExistence type="predicted"/>